<dbReference type="KEGG" id="hor:Hore_06410"/>
<keyword evidence="2" id="KW-0378">Hydrolase</keyword>
<dbReference type="eggNOG" id="COG3773">
    <property type="taxonomic scope" value="Bacteria"/>
</dbReference>
<keyword evidence="3" id="KW-1185">Reference proteome</keyword>
<accession>B8D2H1</accession>
<feature type="domain" description="LysM" evidence="1">
    <location>
        <begin position="314"/>
        <end position="357"/>
    </location>
</feature>
<dbReference type="Pfam" id="PF01476">
    <property type="entry name" value="LysM"/>
    <property type="match status" value="6"/>
</dbReference>
<feature type="domain" description="LysM" evidence="1">
    <location>
        <begin position="371"/>
        <end position="414"/>
    </location>
</feature>
<evidence type="ECO:0000313" key="3">
    <source>
        <dbReference type="Proteomes" id="UP000000719"/>
    </source>
</evidence>
<dbReference type="CAZy" id="CBM50">
    <property type="family name" value="Carbohydrate-Binding Module Family 50"/>
</dbReference>
<dbReference type="PANTHER" id="PTHR33734">
    <property type="entry name" value="LYSM DOMAIN-CONTAINING GPI-ANCHORED PROTEIN 2"/>
    <property type="match status" value="1"/>
</dbReference>
<organism evidence="2 3">
    <name type="scientific">Halothermothrix orenii (strain H 168 / OCM 544 / DSM 9562)</name>
    <dbReference type="NCBI Taxonomy" id="373903"/>
    <lineage>
        <taxon>Bacteria</taxon>
        <taxon>Bacillati</taxon>
        <taxon>Bacillota</taxon>
        <taxon>Clostridia</taxon>
        <taxon>Halanaerobiales</taxon>
        <taxon>Halothermotrichaceae</taxon>
        <taxon>Halothermothrix</taxon>
    </lineage>
</organism>
<evidence type="ECO:0000259" key="1">
    <source>
        <dbReference type="PROSITE" id="PS51782"/>
    </source>
</evidence>
<dbReference type="Proteomes" id="UP000000719">
    <property type="component" value="Chromosome"/>
</dbReference>
<dbReference type="HOGENOM" id="CLU_498533_0_0_9"/>
<dbReference type="AlphaFoldDB" id="B8D2H1"/>
<protein>
    <submittedName>
        <fullName evidence="2">Cell wall hydrolase SleB</fullName>
    </submittedName>
</protein>
<name>B8D2H1_HALOH</name>
<dbReference type="InterPro" id="IPR011105">
    <property type="entry name" value="Cell_wall_hydrolase_SleB"/>
</dbReference>
<feature type="domain" description="LysM" evidence="1">
    <location>
        <begin position="145"/>
        <end position="188"/>
    </location>
</feature>
<dbReference type="Gene3D" id="3.10.350.10">
    <property type="entry name" value="LysM domain"/>
    <property type="match status" value="6"/>
</dbReference>
<dbReference type="OrthoDB" id="9785345at2"/>
<dbReference type="eggNOG" id="COG1388">
    <property type="taxonomic scope" value="Bacteria"/>
</dbReference>
<dbReference type="STRING" id="373903.Hore_06410"/>
<dbReference type="SUPFAM" id="SSF54106">
    <property type="entry name" value="LysM domain"/>
    <property type="match status" value="6"/>
</dbReference>
<evidence type="ECO:0000313" key="2">
    <source>
        <dbReference type="EMBL" id="ACL69398.1"/>
    </source>
</evidence>
<feature type="domain" description="LysM" evidence="1">
    <location>
        <begin position="200"/>
        <end position="243"/>
    </location>
</feature>
<feature type="domain" description="LysM" evidence="1">
    <location>
        <begin position="259"/>
        <end position="302"/>
    </location>
</feature>
<dbReference type="GO" id="GO:0016787">
    <property type="term" value="F:hydrolase activity"/>
    <property type="evidence" value="ECO:0007669"/>
    <property type="project" value="UniProtKB-KW"/>
</dbReference>
<gene>
    <name evidence="2" type="ordered locus">Hore_06410</name>
</gene>
<reference evidence="2 3" key="1">
    <citation type="journal article" date="2009" name="PLoS ONE">
        <title>Genome analysis of the anaerobic thermohalophilic bacterium Halothermothrix orenii.</title>
        <authorList>
            <person name="Mavromatis K."/>
            <person name="Ivanova N."/>
            <person name="Anderson I."/>
            <person name="Lykidis A."/>
            <person name="Hooper S.D."/>
            <person name="Sun H."/>
            <person name="Kunin V."/>
            <person name="Lapidus A."/>
            <person name="Hugenholtz P."/>
            <person name="Patel B."/>
            <person name="Kyrpides N.C."/>
        </authorList>
    </citation>
    <scope>NUCLEOTIDE SEQUENCE [LARGE SCALE GENOMIC DNA]</scope>
    <source>
        <strain evidence="3">H 168 / OCM 544 / DSM 9562</strain>
    </source>
</reference>
<dbReference type="PANTHER" id="PTHR33734:SF22">
    <property type="entry name" value="MEMBRANE-BOUND LYTIC MUREIN TRANSGLYCOSYLASE D"/>
    <property type="match status" value="1"/>
</dbReference>
<dbReference type="RefSeq" id="WP_012635586.1">
    <property type="nucleotide sequence ID" value="NC_011899.1"/>
</dbReference>
<dbReference type="GO" id="GO:0008932">
    <property type="term" value="F:lytic endotransglycosylase activity"/>
    <property type="evidence" value="ECO:0007669"/>
    <property type="project" value="TreeGrafter"/>
</dbReference>
<dbReference type="CDD" id="cd00118">
    <property type="entry name" value="LysM"/>
    <property type="match status" value="6"/>
</dbReference>
<dbReference type="PROSITE" id="PS51782">
    <property type="entry name" value="LYSM"/>
    <property type="match status" value="6"/>
</dbReference>
<proteinExistence type="predicted"/>
<dbReference type="EMBL" id="CP001098">
    <property type="protein sequence ID" value="ACL69398.1"/>
    <property type="molecule type" value="Genomic_DNA"/>
</dbReference>
<dbReference type="SMART" id="SM00257">
    <property type="entry name" value="LysM"/>
    <property type="match status" value="6"/>
</dbReference>
<dbReference type="Gene3D" id="1.10.10.2520">
    <property type="entry name" value="Cell wall hydrolase SleB, domain 1"/>
    <property type="match status" value="1"/>
</dbReference>
<sequence length="546" mass="61533">MKSLCNGKRLILLIIILVLVTNQLVLAGTFAPASLNIAGKDVVGLSSFQTVSEESVIPLNLSSDALKALSHQNFEIVGYTNLDTLKKDDYRSTVVYYVKPGDSLYKIASRFNITTQEIKNFNNLKTNVLYVGQKLYIPVAEQNTEVYYVRAGDSLYTIAGKFNTTISRIKQVNGLTSDMLYIGQKLYIPTGDKQTDQKEQVYYVKPGDSLYNIARRFNTTVQELKDYNGLKSNMLYVGQKLYIPSPDKSSDNRGEMGKVIYFVEPGDSLYSIATKFKTTVERIKEINALASDSLYVGQKLFIPYPEGSNTDPKVIYFVKPGDTLYIIAIKFGTTVELIKEVNNLSSEILYVGQKLLIPGPPELDEKADFDLTYTVEPGDNIFRIASKFGMEVSKIMSYNDLTYGHLREGQQIKIPFFLPDRELNNGFQVTSEELELLARAVYSEARGEPFKGQVAVAAVIINRISHPFFPNTIRDVIFQPWQFSAVHDGQFWLEPNQTAYIAAKAALRGWDPTKGAIYYYNPDTATSDWVFYRNVVIKIGNHYFAV</sequence>
<dbReference type="InterPro" id="IPR042047">
    <property type="entry name" value="SleB_dom1"/>
</dbReference>
<feature type="domain" description="LysM" evidence="1">
    <location>
        <begin position="94"/>
        <end position="137"/>
    </location>
</feature>
<dbReference type="Gene3D" id="6.20.240.60">
    <property type="match status" value="1"/>
</dbReference>
<dbReference type="Pfam" id="PF07486">
    <property type="entry name" value="Hydrolase_2"/>
    <property type="match status" value="1"/>
</dbReference>
<dbReference type="InterPro" id="IPR036779">
    <property type="entry name" value="LysM_dom_sf"/>
</dbReference>
<dbReference type="InterPro" id="IPR018392">
    <property type="entry name" value="LysM"/>
</dbReference>